<comment type="catalytic activity">
    <reaction evidence="7 8">
        <text>L-histidinol phosphate + H2O = L-histidinol + phosphate</text>
        <dbReference type="Rhea" id="RHEA:14465"/>
        <dbReference type="ChEBI" id="CHEBI:15377"/>
        <dbReference type="ChEBI" id="CHEBI:43474"/>
        <dbReference type="ChEBI" id="CHEBI:57699"/>
        <dbReference type="ChEBI" id="CHEBI:57980"/>
        <dbReference type="EC" id="3.1.3.15"/>
    </reaction>
</comment>
<comment type="similarity">
    <text evidence="2 8">Belongs to the PHP hydrolase family. HisK subfamily.</text>
</comment>
<proteinExistence type="inferred from homology"/>
<dbReference type="AlphaFoldDB" id="A0AAJ2YW95"/>
<dbReference type="GO" id="GO:0004401">
    <property type="term" value="F:histidinol-phosphatase activity"/>
    <property type="evidence" value="ECO:0007669"/>
    <property type="project" value="UniProtKB-UniRule"/>
</dbReference>
<dbReference type="PANTHER" id="PTHR21039:SF0">
    <property type="entry name" value="HISTIDINOL-PHOSPHATASE"/>
    <property type="match status" value="1"/>
</dbReference>
<evidence type="ECO:0000313" key="10">
    <source>
        <dbReference type="EMBL" id="NBA11155.1"/>
    </source>
</evidence>
<reference evidence="10" key="1">
    <citation type="submission" date="2020-01" db="EMBL/GenBank/DDBJ databases">
        <title>First Reported Case and Whole Genome of Weissella confusa in an Equid.</title>
        <authorList>
            <person name="Little S.V."/>
            <person name="Lawhon S.D."/>
        </authorList>
    </citation>
    <scope>NUCLEOTIDE SEQUENCE</scope>
    <source>
        <strain evidence="10">718955</strain>
    </source>
</reference>
<evidence type="ECO:0000256" key="7">
    <source>
        <dbReference type="ARBA" id="ARBA00049158"/>
    </source>
</evidence>
<dbReference type="EC" id="3.1.3.15" evidence="3 8"/>
<dbReference type="InterPro" id="IPR004013">
    <property type="entry name" value="PHP_dom"/>
</dbReference>
<dbReference type="NCBIfam" id="TIGR01856">
    <property type="entry name" value="hisJ_fam"/>
    <property type="match status" value="1"/>
</dbReference>
<dbReference type="InterPro" id="IPR016195">
    <property type="entry name" value="Pol/histidinol_Pase-like"/>
</dbReference>
<protein>
    <recommendedName>
        <fullName evidence="3 8">Histidinol-phosphatase</fullName>
        <shortName evidence="8">HolPase</shortName>
        <ecNumber evidence="3 8">3.1.3.15</ecNumber>
    </recommendedName>
</protein>
<dbReference type="SUPFAM" id="SSF89550">
    <property type="entry name" value="PHP domain-like"/>
    <property type="match status" value="1"/>
</dbReference>
<evidence type="ECO:0000256" key="2">
    <source>
        <dbReference type="ARBA" id="ARBA00009152"/>
    </source>
</evidence>
<dbReference type="InterPro" id="IPR010140">
    <property type="entry name" value="Histidinol_P_phosphatase_HisJ"/>
</dbReference>
<dbReference type="Gene3D" id="3.20.20.140">
    <property type="entry name" value="Metal-dependent hydrolases"/>
    <property type="match status" value="1"/>
</dbReference>
<name>A0AAJ2YW95_WEICO</name>
<evidence type="ECO:0000256" key="1">
    <source>
        <dbReference type="ARBA" id="ARBA00004970"/>
    </source>
</evidence>
<dbReference type="Proteomes" id="UP000719917">
    <property type="component" value="Unassembled WGS sequence"/>
</dbReference>
<dbReference type="PANTHER" id="PTHR21039">
    <property type="entry name" value="HISTIDINOL PHOSPHATASE-RELATED"/>
    <property type="match status" value="1"/>
</dbReference>
<keyword evidence="5 8" id="KW-0378">Hydrolase</keyword>
<dbReference type="NCBIfam" id="NF005996">
    <property type="entry name" value="PRK08123.1"/>
    <property type="match status" value="1"/>
</dbReference>
<feature type="domain" description="PHP" evidence="9">
    <location>
        <begin position="8"/>
        <end position="227"/>
    </location>
</feature>
<evidence type="ECO:0000259" key="9">
    <source>
        <dbReference type="Pfam" id="PF02811"/>
    </source>
</evidence>
<comment type="pathway">
    <text evidence="1 8">Amino-acid biosynthesis; L-histidine biosynthesis; L-histidine from 5-phospho-alpha-D-ribose 1-diphosphate: step 8/9.</text>
</comment>
<evidence type="ECO:0000256" key="8">
    <source>
        <dbReference type="RuleBase" id="RU366003"/>
    </source>
</evidence>
<gene>
    <name evidence="10" type="primary">hisJ</name>
    <name evidence="10" type="ORF">GTU77_02840</name>
</gene>
<comment type="caution">
    <text evidence="10">The sequence shown here is derived from an EMBL/GenBank/DDBJ whole genome shotgun (WGS) entry which is preliminary data.</text>
</comment>
<keyword evidence="4 8" id="KW-0028">Amino-acid biosynthesis</keyword>
<sequence>MYWVKKKDGHTHTNLSHHGSDEDVEQYIQKAIQLGFSEYVITEHAPLPERFIAQSVHDESYLAETAMAVGEINRYFERVQQLKRKYEKEIQIIVGLEVDYLVGFEQETQELLTRYDDVIEEIVLSVHFMPSDNQNLAMIDGSPDILRQHFQQQLGQPQRLFQNYFQTLLQSVTFPFTTSAKIRIGHMTLINKFQDAFDWTGYDSETLAMIDEVLFEIKKVGYELDYNAAGLYKPLSNSAYPTIPIVVKALQLGISLVYGSDAHMVMDVGHGYHQLAQTVDQLDEKLKND</sequence>
<dbReference type="EMBL" id="JAAAMQ010000003">
    <property type="protein sequence ID" value="NBA11155.1"/>
    <property type="molecule type" value="Genomic_DNA"/>
</dbReference>
<keyword evidence="6 8" id="KW-0368">Histidine biosynthesis</keyword>
<evidence type="ECO:0000256" key="3">
    <source>
        <dbReference type="ARBA" id="ARBA00013085"/>
    </source>
</evidence>
<evidence type="ECO:0000256" key="6">
    <source>
        <dbReference type="ARBA" id="ARBA00023102"/>
    </source>
</evidence>
<organism evidence="10 11">
    <name type="scientific">Weissella confusa</name>
    <name type="common">Lactobacillus confusus</name>
    <dbReference type="NCBI Taxonomy" id="1583"/>
    <lineage>
        <taxon>Bacteria</taxon>
        <taxon>Bacillati</taxon>
        <taxon>Bacillota</taxon>
        <taxon>Bacilli</taxon>
        <taxon>Lactobacillales</taxon>
        <taxon>Lactobacillaceae</taxon>
        <taxon>Weissella</taxon>
    </lineage>
</organism>
<dbReference type="CDD" id="cd12110">
    <property type="entry name" value="PHP_HisPPase_Hisj_like"/>
    <property type="match status" value="1"/>
</dbReference>
<dbReference type="GO" id="GO:0005737">
    <property type="term" value="C:cytoplasm"/>
    <property type="evidence" value="ECO:0007669"/>
    <property type="project" value="TreeGrafter"/>
</dbReference>
<dbReference type="Pfam" id="PF02811">
    <property type="entry name" value="PHP"/>
    <property type="match status" value="1"/>
</dbReference>
<evidence type="ECO:0000256" key="5">
    <source>
        <dbReference type="ARBA" id="ARBA00022801"/>
    </source>
</evidence>
<evidence type="ECO:0000256" key="4">
    <source>
        <dbReference type="ARBA" id="ARBA00022605"/>
    </source>
</evidence>
<accession>A0AAJ2YW95</accession>
<dbReference type="GO" id="GO:0000105">
    <property type="term" value="P:L-histidine biosynthetic process"/>
    <property type="evidence" value="ECO:0007669"/>
    <property type="project" value="UniProtKB-UniRule"/>
</dbReference>
<dbReference type="RefSeq" id="WP_161690430.1">
    <property type="nucleotide sequence ID" value="NZ_CP027565.1"/>
</dbReference>
<evidence type="ECO:0000313" key="11">
    <source>
        <dbReference type="Proteomes" id="UP000719917"/>
    </source>
</evidence>